<dbReference type="PANTHER" id="PTHR37164">
    <property type="entry name" value="BACTERIOHEMERYTHRIN"/>
    <property type="match status" value="1"/>
</dbReference>
<dbReference type="GO" id="GO:0046872">
    <property type="term" value="F:metal ion binding"/>
    <property type="evidence" value="ECO:0007669"/>
    <property type="project" value="UniProtKB-KW"/>
</dbReference>
<dbReference type="NCBIfam" id="NF033749">
    <property type="entry name" value="bact_hemeryth"/>
    <property type="match status" value="1"/>
</dbReference>
<dbReference type="InterPro" id="IPR012827">
    <property type="entry name" value="Hemerythrin_metal-bd"/>
</dbReference>
<gene>
    <name evidence="6" type="ORF">FPD38_00880</name>
</gene>
<dbReference type="InterPro" id="IPR012312">
    <property type="entry name" value="Hemerythrin-like"/>
</dbReference>
<dbReference type="SUPFAM" id="SSF47188">
    <property type="entry name" value="Hemerythrin-like"/>
    <property type="match status" value="1"/>
</dbReference>
<name>A0A5C7DVZ7_9BACT</name>
<dbReference type="Proteomes" id="UP000321629">
    <property type="component" value="Unassembled WGS sequence"/>
</dbReference>
<accession>A0A5C7DVZ7</accession>
<dbReference type="InterPro" id="IPR050669">
    <property type="entry name" value="Hemerythrin"/>
</dbReference>
<evidence type="ECO:0000256" key="3">
    <source>
        <dbReference type="ARBA" id="ARBA00022723"/>
    </source>
</evidence>
<dbReference type="CDD" id="cd12107">
    <property type="entry name" value="Hemerythrin"/>
    <property type="match status" value="1"/>
</dbReference>
<feature type="domain" description="Hemerythrin-like" evidence="5">
    <location>
        <begin position="16"/>
        <end position="118"/>
    </location>
</feature>
<keyword evidence="2" id="KW-0813">Transport</keyword>
<evidence type="ECO:0000259" key="5">
    <source>
        <dbReference type="Pfam" id="PF01814"/>
    </source>
</evidence>
<keyword evidence="3" id="KW-0479">Metal-binding</keyword>
<dbReference type="AlphaFoldDB" id="A0A5C7DVZ7"/>
<dbReference type="EMBL" id="VOWJ01000013">
    <property type="protein sequence ID" value="TXE89282.1"/>
    <property type="molecule type" value="Genomic_DNA"/>
</dbReference>
<dbReference type="Pfam" id="PF01814">
    <property type="entry name" value="Hemerythrin"/>
    <property type="match status" value="1"/>
</dbReference>
<comment type="similarity">
    <text evidence="1">Belongs to the hemerythrin family.</text>
</comment>
<keyword evidence="4" id="KW-0408">Iron</keyword>
<dbReference type="InterPro" id="IPR016131">
    <property type="entry name" value="Haemerythrin_Fe_BS"/>
</dbReference>
<comment type="caution">
    <text evidence="6">The sequence shown here is derived from an EMBL/GenBank/DDBJ whole genome shotgun (WGS) entry which is preliminary data.</text>
</comment>
<organism evidence="6 7">
    <name type="scientific">Campylobacter volucris</name>
    <dbReference type="NCBI Taxonomy" id="1031542"/>
    <lineage>
        <taxon>Bacteria</taxon>
        <taxon>Pseudomonadati</taxon>
        <taxon>Campylobacterota</taxon>
        <taxon>Epsilonproteobacteria</taxon>
        <taxon>Campylobacterales</taxon>
        <taxon>Campylobacteraceae</taxon>
        <taxon>Campylobacter</taxon>
    </lineage>
</organism>
<dbReference type="InterPro" id="IPR035938">
    <property type="entry name" value="Hemerythrin-like_sf"/>
</dbReference>
<reference evidence="6 7" key="1">
    <citation type="submission" date="2019-07" db="EMBL/GenBank/DDBJ databases">
        <title>Rapid identification of Enteric Bacteria from Whole Genome Sequences (WGS) using Average Nucleotide Identity (ANI).</title>
        <authorList>
            <person name="Lane C."/>
        </authorList>
    </citation>
    <scope>NUCLEOTIDE SEQUENCE [LARGE SCALE GENOMIC DNA]</scope>
    <source>
        <strain evidence="6 7">2016D-0084</strain>
    </source>
</reference>
<dbReference type="NCBIfam" id="TIGR02481">
    <property type="entry name" value="hemeryth_dom"/>
    <property type="match status" value="1"/>
</dbReference>
<evidence type="ECO:0000313" key="7">
    <source>
        <dbReference type="Proteomes" id="UP000321629"/>
    </source>
</evidence>
<dbReference type="PROSITE" id="PS00550">
    <property type="entry name" value="HEMERYTHRINS"/>
    <property type="match status" value="1"/>
</dbReference>
<dbReference type="GO" id="GO:0005344">
    <property type="term" value="F:oxygen carrier activity"/>
    <property type="evidence" value="ECO:0007669"/>
    <property type="project" value="UniProtKB-KW"/>
</dbReference>
<evidence type="ECO:0000256" key="2">
    <source>
        <dbReference type="ARBA" id="ARBA00022621"/>
    </source>
</evidence>
<dbReference type="PANTHER" id="PTHR37164:SF1">
    <property type="entry name" value="BACTERIOHEMERYTHRIN"/>
    <property type="match status" value="1"/>
</dbReference>
<evidence type="ECO:0000313" key="6">
    <source>
        <dbReference type="EMBL" id="TXE89282.1"/>
    </source>
</evidence>
<dbReference type="Gene3D" id="1.20.120.50">
    <property type="entry name" value="Hemerythrin-like"/>
    <property type="match status" value="1"/>
</dbReference>
<keyword evidence="2" id="KW-0561">Oxygen transport</keyword>
<evidence type="ECO:0000256" key="4">
    <source>
        <dbReference type="ARBA" id="ARBA00023004"/>
    </source>
</evidence>
<protein>
    <submittedName>
        <fullName evidence="6">Bacteriohemerythrin</fullName>
    </submittedName>
</protein>
<evidence type="ECO:0000256" key="1">
    <source>
        <dbReference type="ARBA" id="ARBA00010587"/>
    </source>
</evidence>
<sequence length="198" mass="23903">MIMLPEWDQKYSVNNEILDAQHQKLFKLAAKVEEMSDRAIYQIELKKIIADFFHYIKFHFDEEENYMQQINYPYIEQHKLMHKKITNTMVKLIKEVKTTNDLKEKLNTIVSSWLIEHIIQHDIMIEHWYKSTQNNNKNSNNIKEENKTNFFVYHCACEGKKHKVSYDIHLKIQYTKANFKCKECTGNLTFSKEEEIFT</sequence>
<proteinExistence type="inferred from homology"/>